<dbReference type="InterPro" id="IPR016661">
    <property type="entry name" value="PFDN4"/>
</dbReference>
<proteinExistence type="inferred from homology"/>
<dbReference type="InterPro" id="IPR002777">
    <property type="entry name" value="PFD_beta-like"/>
</dbReference>
<dbReference type="GO" id="GO:0005737">
    <property type="term" value="C:cytoplasm"/>
    <property type="evidence" value="ECO:0007669"/>
    <property type="project" value="TreeGrafter"/>
</dbReference>
<reference evidence="6" key="2">
    <citation type="submission" date="2020-11" db="EMBL/GenBank/DDBJ databases">
        <authorList>
            <person name="Cecchin M."/>
            <person name="Marcolungo L."/>
            <person name="Rossato M."/>
            <person name="Girolomoni L."/>
            <person name="Cosentino E."/>
            <person name="Cuine S."/>
            <person name="Li-Beisson Y."/>
            <person name="Delledonne M."/>
            <person name="Ballottari M."/>
        </authorList>
    </citation>
    <scope>NUCLEOTIDE SEQUENCE</scope>
    <source>
        <strain evidence="6">211/11P</strain>
        <tissue evidence="6">Whole cell</tissue>
    </source>
</reference>
<gene>
    <name evidence="6" type="ORF">D9Q98_003214</name>
</gene>
<dbReference type="SUPFAM" id="SSF46579">
    <property type="entry name" value="Prefoldin"/>
    <property type="match status" value="1"/>
</dbReference>
<keyword evidence="5" id="KW-0175">Coiled coil</keyword>
<dbReference type="InterPro" id="IPR009053">
    <property type="entry name" value="Prefoldin"/>
</dbReference>
<evidence type="ECO:0000256" key="4">
    <source>
        <dbReference type="PIRNR" id="PIRNR016477"/>
    </source>
</evidence>
<dbReference type="PIRSF" id="PIRSF016477">
    <property type="entry name" value="Prefoldin_subunit_4"/>
    <property type="match status" value="1"/>
</dbReference>
<name>A0A9D4YYJ8_CHLVU</name>
<dbReference type="Gene3D" id="1.10.287.370">
    <property type="match status" value="1"/>
</dbReference>
<keyword evidence="2 4" id="KW-0143">Chaperone</keyword>
<dbReference type="GO" id="GO:0051082">
    <property type="term" value="F:unfolded protein binding"/>
    <property type="evidence" value="ECO:0007669"/>
    <property type="project" value="InterPro"/>
</dbReference>
<comment type="similarity">
    <text evidence="1 4">Belongs to the prefoldin subunit beta family.</text>
</comment>
<dbReference type="FunFam" id="1.10.287.370:FF:000005">
    <property type="entry name" value="Prefoldin subunit 4"/>
    <property type="match status" value="1"/>
</dbReference>
<evidence type="ECO:0000256" key="2">
    <source>
        <dbReference type="ARBA" id="ARBA00023186"/>
    </source>
</evidence>
<reference evidence="6" key="1">
    <citation type="journal article" date="2019" name="Plant J.">
        <title>Chlorella vulgaris genome assembly and annotation reveals the molecular basis for metabolic acclimation to high light conditions.</title>
        <authorList>
            <person name="Cecchin M."/>
            <person name="Marcolungo L."/>
            <person name="Rossato M."/>
            <person name="Girolomoni L."/>
            <person name="Cosentino E."/>
            <person name="Cuine S."/>
            <person name="Li-Beisson Y."/>
            <person name="Delledonne M."/>
            <person name="Ballottari M."/>
        </authorList>
    </citation>
    <scope>NUCLEOTIDE SEQUENCE</scope>
    <source>
        <strain evidence="6">211/11P</strain>
    </source>
</reference>
<feature type="coiled-coil region" evidence="5">
    <location>
        <begin position="18"/>
        <end position="45"/>
    </location>
</feature>
<dbReference type="GO" id="GO:0006457">
    <property type="term" value="P:protein folding"/>
    <property type="evidence" value="ECO:0007669"/>
    <property type="project" value="UniProtKB-UniRule"/>
</dbReference>
<dbReference type="CDD" id="cd23165">
    <property type="entry name" value="Prefoldin_4"/>
    <property type="match status" value="1"/>
</dbReference>
<dbReference type="PANTHER" id="PTHR21100">
    <property type="entry name" value="PREFOLDIN SUBUNIT 4"/>
    <property type="match status" value="1"/>
</dbReference>
<protein>
    <recommendedName>
        <fullName evidence="4">Prefoldin subunit 4</fullName>
    </recommendedName>
</protein>
<feature type="coiled-coil region" evidence="5">
    <location>
        <begin position="70"/>
        <end position="108"/>
    </location>
</feature>
<dbReference type="Proteomes" id="UP001055712">
    <property type="component" value="Unassembled WGS sequence"/>
</dbReference>
<dbReference type="GO" id="GO:0016272">
    <property type="term" value="C:prefoldin complex"/>
    <property type="evidence" value="ECO:0007669"/>
    <property type="project" value="UniProtKB-UniRule"/>
</dbReference>
<evidence type="ECO:0000256" key="5">
    <source>
        <dbReference type="SAM" id="Coils"/>
    </source>
</evidence>
<comment type="subunit">
    <text evidence="4">Heterohexamer of two PFD-alpha type and four PFD-beta type subunits.</text>
</comment>
<dbReference type="AlphaFoldDB" id="A0A9D4YYJ8"/>
<evidence type="ECO:0000313" key="6">
    <source>
        <dbReference type="EMBL" id="KAI3433398.1"/>
    </source>
</evidence>
<dbReference type="PANTHER" id="PTHR21100:SF9">
    <property type="entry name" value="PREFOLDIN SUBUNIT 4"/>
    <property type="match status" value="1"/>
</dbReference>
<dbReference type="Pfam" id="PF01920">
    <property type="entry name" value="Prefoldin_2"/>
    <property type="match status" value="1"/>
</dbReference>
<comment type="caution">
    <text evidence="6">The sequence shown here is derived from an EMBL/GenBank/DDBJ whole genome shotgun (WGS) entry which is preliminary data.</text>
</comment>
<evidence type="ECO:0000256" key="1">
    <source>
        <dbReference type="ARBA" id="ARBA00008045"/>
    </source>
</evidence>
<evidence type="ECO:0000256" key="3">
    <source>
        <dbReference type="ARBA" id="ARBA00024667"/>
    </source>
</evidence>
<evidence type="ECO:0000313" key="7">
    <source>
        <dbReference type="Proteomes" id="UP001055712"/>
    </source>
</evidence>
<sequence length="121" mass="13732">MSATVDVKLEDQQKINAFSRLNTKMHELEAQLAAKKSEAEDLDEAGNEVMLLGDEVVPYVVGECLVHLPREEVEEKVQQALDEAQARIREIEGEMRDVRARMQELKTTLYARFGSSINLED</sequence>
<dbReference type="OrthoDB" id="10250441at2759"/>
<dbReference type="EMBL" id="SIDB01000004">
    <property type="protein sequence ID" value="KAI3433398.1"/>
    <property type="molecule type" value="Genomic_DNA"/>
</dbReference>
<comment type="function">
    <text evidence="3 4">Binds specifically to cytosolic chaperonin (c-CPN) and transfers target proteins to it. Binds to nascent polypeptide chain and promotes folding in an environment in which there are many competing pathways for nonnative proteins.</text>
</comment>
<keyword evidence="7" id="KW-1185">Reference proteome</keyword>
<dbReference type="GO" id="GO:0009409">
    <property type="term" value="P:response to cold"/>
    <property type="evidence" value="ECO:0007669"/>
    <property type="project" value="UniProtKB-ARBA"/>
</dbReference>
<accession>A0A9D4YYJ8</accession>
<organism evidence="6 7">
    <name type="scientific">Chlorella vulgaris</name>
    <name type="common">Green alga</name>
    <dbReference type="NCBI Taxonomy" id="3077"/>
    <lineage>
        <taxon>Eukaryota</taxon>
        <taxon>Viridiplantae</taxon>
        <taxon>Chlorophyta</taxon>
        <taxon>core chlorophytes</taxon>
        <taxon>Trebouxiophyceae</taxon>
        <taxon>Chlorellales</taxon>
        <taxon>Chlorellaceae</taxon>
        <taxon>Chlorella clade</taxon>
        <taxon>Chlorella</taxon>
    </lineage>
</organism>